<dbReference type="SUPFAM" id="SSF55781">
    <property type="entry name" value="GAF domain-like"/>
    <property type="match status" value="2"/>
</dbReference>
<dbReference type="Proteomes" id="UP000521676">
    <property type="component" value="Unassembled WGS sequence"/>
</dbReference>
<evidence type="ECO:0000313" key="6">
    <source>
        <dbReference type="Proteomes" id="UP001431572"/>
    </source>
</evidence>
<keyword evidence="4" id="KW-0808">Transferase</keyword>
<keyword evidence="4" id="KW-0548">Nucleotidyltransferase</keyword>
<evidence type="ECO:0000313" key="3">
    <source>
        <dbReference type="EMBL" id="NWJ46094.1"/>
    </source>
</evidence>
<protein>
    <submittedName>
        <fullName evidence="3">Diguanylate cyclase</fullName>
        <ecNumber evidence="4">2.7.7.65</ecNumber>
    </submittedName>
</protein>
<dbReference type="CDD" id="cd01949">
    <property type="entry name" value="GGDEF"/>
    <property type="match status" value="1"/>
</dbReference>
<dbReference type="InterPro" id="IPR000160">
    <property type="entry name" value="GGDEF_dom"/>
</dbReference>
<dbReference type="GO" id="GO:0043709">
    <property type="term" value="P:cell adhesion involved in single-species biofilm formation"/>
    <property type="evidence" value="ECO:0007669"/>
    <property type="project" value="TreeGrafter"/>
</dbReference>
<dbReference type="Proteomes" id="UP001431572">
    <property type="component" value="Chromosome 1"/>
</dbReference>
<evidence type="ECO:0000313" key="4">
    <source>
        <dbReference type="EMBL" id="WJW65473.1"/>
    </source>
</evidence>
<evidence type="ECO:0000259" key="2">
    <source>
        <dbReference type="PROSITE" id="PS50887"/>
    </source>
</evidence>
<dbReference type="InterPro" id="IPR029787">
    <property type="entry name" value="Nucleotide_cyclase"/>
</dbReference>
<dbReference type="InterPro" id="IPR050469">
    <property type="entry name" value="Diguanylate_Cyclase"/>
</dbReference>
<dbReference type="EMBL" id="CP128399">
    <property type="protein sequence ID" value="WJW65473.1"/>
    <property type="molecule type" value="Genomic_DNA"/>
</dbReference>
<feature type="compositionally biased region" description="Polar residues" evidence="1">
    <location>
        <begin position="568"/>
        <end position="581"/>
    </location>
</feature>
<dbReference type="Gene3D" id="3.30.450.40">
    <property type="match status" value="2"/>
</dbReference>
<gene>
    <name evidence="3" type="ORF">HXX08_09470</name>
    <name evidence="4" type="ORF">OZ401_001238</name>
</gene>
<feature type="domain" description="GGDEF" evidence="2">
    <location>
        <begin position="401"/>
        <end position="540"/>
    </location>
</feature>
<sequence length="601" mass="67040">MQGKEKGTDNRYHTFLLATQQLAGLFPRFEEKGNIVKVAIKIIAKALDVESAIIFNISADEKTLVPLFPELISSNNLDLASFGGNVSTDDSNSTMVRAFISRQVVSSRQNIPPILSEMAVPLIFQEELKGVLVVINSKTGDFDEVDKEGAVTLTTQLSALLKLVDNGLNVKENKGANLEFPVENNLILNQIRRLESLQGIIDAISELSNIEEIYRRTLLETVNYIKFDIGAIHTLDPISGVLKLVSYFEPDDVEGVRVVDSNEYRQNFNSDRTSLSGIPFELCNSFQAYEQDKAEYINEAVCPVVQNAGNFKSSICQVIKAQDIIYGVLHLGCLDSAVFSETDYMLANGICKQVGVAVERASIFEDIKQLARTDSLTGLYNKLEFWERIDKEMRRAERHRRPLSLVMIDLDRLKWFNDVFGHTKGDILLSKMGQLIRHNCRAGDTPFRYGGDEMCILLADTGSEEAGIMAERLRISAREIKLPLEADEVIIGANAMVTMSIGISSFPTDAQSAELLFEYADAAMYRAKDTGKDRVCLFDPNVDLSKQTYRYRAARLAAETDKRLEIPKSSNNPQNTANGSKTPDKTRDINVVGMEEIDLDK</sequence>
<feature type="region of interest" description="Disordered" evidence="1">
    <location>
        <begin position="562"/>
        <end position="601"/>
    </location>
</feature>
<dbReference type="EMBL" id="JACATZ010000001">
    <property type="protein sequence ID" value="NWJ46094.1"/>
    <property type="molecule type" value="Genomic_DNA"/>
</dbReference>
<keyword evidence="6" id="KW-1185">Reference proteome</keyword>
<dbReference type="EC" id="2.7.7.65" evidence="4"/>
<dbReference type="FunFam" id="3.30.70.270:FF:000001">
    <property type="entry name" value="Diguanylate cyclase domain protein"/>
    <property type="match status" value="1"/>
</dbReference>
<proteinExistence type="predicted"/>
<dbReference type="InterPro" id="IPR043128">
    <property type="entry name" value="Rev_trsase/Diguanyl_cyclase"/>
</dbReference>
<dbReference type="RefSeq" id="WP_341467357.1">
    <property type="nucleotide sequence ID" value="NZ_CP128399.1"/>
</dbReference>
<dbReference type="PROSITE" id="PS50887">
    <property type="entry name" value="GGDEF"/>
    <property type="match status" value="1"/>
</dbReference>
<dbReference type="GO" id="GO:1902201">
    <property type="term" value="P:negative regulation of bacterial-type flagellum-dependent cell motility"/>
    <property type="evidence" value="ECO:0007669"/>
    <property type="project" value="TreeGrafter"/>
</dbReference>
<dbReference type="Gene3D" id="3.30.70.270">
    <property type="match status" value="1"/>
</dbReference>
<accession>A0A8T7LVP2</accession>
<dbReference type="SMART" id="SM00267">
    <property type="entry name" value="GGDEF"/>
    <property type="match status" value="1"/>
</dbReference>
<dbReference type="Pfam" id="PF00990">
    <property type="entry name" value="GGDEF"/>
    <property type="match status" value="1"/>
</dbReference>
<dbReference type="GO" id="GO:0005886">
    <property type="term" value="C:plasma membrane"/>
    <property type="evidence" value="ECO:0007669"/>
    <property type="project" value="TreeGrafter"/>
</dbReference>
<dbReference type="NCBIfam" id="TIGR00254">
    <property type="entry name" value="GGDEF"/>
    <property type="match status" value="1"/>
</dbReference>
<dbReference type="SUPFAM" id="SSF55073">
    <property type="entry name" value="Nucleotide cyclase"/>
    <property type="match status" value="1"/>
</dbReference>
<name>A0A8T7LVP2_9CHLR</name>
<dbReference type="PANTHER" id="PTHR45138:SF9">
    <property type="entry name" value="DIGUANYLATE CYCLASE DGCM-RELATED"/>
    <property type="match status" value="1"/>
</dbReference>
<dbReference type="GO" id="GO:0052621">
    <property type="term" value="F:diguanylate cyclase activity"/>
    <property type="evidence" value="ECO:0007669"/>
    <property type="project" value="UniProtKB-EC"/>
</dbReference>
<organism evidence="3 5">
    <name type="scientific">Candidatus Chlorohelix allophototropha</name>
    <dbReference type="NCBI Taxonomy" id="3003348"/>
    <lineage>
        <taxon>Bacteria</taxon>
        <taxon>Bacillati</taxon>
        <taxon>Chloroflexota</taxon>
        <taxon>Chloroflexia</taxon>
        <taxon>Candidatus Chloroheliales</taxon>
        <taxon>Candidatus Chloroheliaceae</taxon>
        <taxon>Candidatus Chlorohelix</taxon>
    </lineage>
</organism>
<dbReference type="InterPro" id="IPR029016">
    <property type="entry name" value="GAF-like_dom_sf"/>
</dbReference>
<evidence type="ECO:0000313" key="5">
    <source>
        <dbReference type="Proteomes" id="UP000521676"/>
    </source>
</evidence>
<evidence type="ECO:0000256" key="1">
    <source>
        <dbReference type="SAM" id="MobiDB-lite"/>
    </source>
</evidence>
<dbReference type="AlphaFoldDB" id="A0A8T7LVP2"/>
<reference evidence="3 5" key="1">
    <citation type="submission" date="2020-06" db="EMBL/GenBank/DDBJ databases">
        <title>Anoxygenic phototrophic Chloroflexota member uses a Type I reaction center.</title>
        <authorList>
            <person name="Tsuji J.M."/>
            <person name="Shaw N.A."/>
            <person name="Nagashima S."/>
            <person name="Venkiteswaran J."/>
            <person name="Schiff S.L."/>
            <person name="Hanada S."/>
            <person name="Tank M."/>
            <person name="Neufeld J.D."/>
        </authorList>
    </citation>
    <scope>NUCLEOTIDE SEQUENCE [LARGE SCALE GENOMIC DNA]</scope>
    <source>
        <strain evidence="3">L227-S17</strain>
    </source>
</reference>
<reference evidence="4" key="2">
    <citation type="journal article" date="2024" name="Nature">
        <title>Anoxygenic phototroph of the Chloroflexota uses a type I reaction centre.</title>
        <authorList>
            <person name="Tsuji J.M."/>
            <person name="Shaw N.A."/>
            <person name="Nagashima S."/>
            <person name="Venkiteswaran J.J."/>
            <person name="Schiff S.L."/>
            <person name="Watanabe T."/>
            <person name="Fukui M."/>
            <person name="Hanada S."/>
            <person name="Tank M."/>
            <person name="Neufeld J.D."/>
        </authorList>
    </citation>
    <scope>NUCLEOTIDE SEQUENCE</scope>
    <source>
        <strain evidence="4">L227-S17</strain>
    </source>
</reference>
<dbReference type="PANTHER" id="PTHR45138">
    <property type="entry name" value="REGULATORY COMPONENTS OF SENSORY TRANSDUCTION SYSTEM"/>
    <property type="match status" value="1"/>
</dbReference>